<dbReference type="EMBL" id="QEAO01000007">
    <property type="protein sequence ID" value="TPX35684.1"/>
    <property type="molecule type" value="Genomic_DNA"/>
</dbReference>
<reference evidence="1 2" key="1">
    <citation type="journal article" date="2019" name="Sci. Rep.">
        <title>Comparative genomics of chytrid fungi reveal insights into the obligate biotrophic and pathogenic lifestyle of Synchytrium endobioticum.</title>
        <authorList>
            <person name="van de Vossenberg B.T.L.H."/>
            <person name="Warris S."/>
            <person name="Nguyen H.D.T."/>
            <person name="van Gent-Pelzer M.P.E."/>
            <person name="Joly D.L."/>
            <person name="van de Geest H.C."/>
            <person name="Bonants P.J.M."/>
            <person name="Smith D.S."/>
            <person name="Levesque C.A."/>
            <person name="van der Lee T.A.J."/>
        </authorList>
    </citation>
    <scope>NUCLEOTIDE SEQUENCE [LARGE SCALE GENOMIC DNA]</scope>
    <source>
        <strain evidence="1 2">JEL517</strain>
    </source>
</reference>
<gene>
    <name evidence="1" type="ORF">SmJEL517_g01909</name>
</gene>
<dbReference type="RefSeq" id="XP_031026116.1">
    <property type="nucleotide sequence ID" value="XM_031167837.1"/>
</dbReference>
<dbReference type="Proteomes" id="UP000319731">
    <property type="component" value="Unassembled WGS sequence"/>
</dbReference>
<dbReference type="GeneID" id="42003134"/>
<organism evidence="1 2">
    <name type="scientific">Synchytrium microbalum</name>
    <dbReference type="NCBI Taxonomy" id="1806994"/>
    <lineage>
        <taxon>Eukaryota</taxon>
        <taxon>Fungi</taxon>
        <taxon>Fungi incertae sedis</taxon>
        <taxon>Chytridiomycota</taxon>
        <taxon>Chytridiomycota incertae sedis</taxon>
        <taxon>Chytridiomycetes</taxon>
        <taxon>Synchytriales</taxon>
        <taxon>Synchytriaceae</taxon>
        <taxon>Synchytrium</taxon>
    </lineage>
</organism>
<accession>A0A507CCN8</accession>
<dbReference type="Pfam" id="PF08568">
    <property type="entry name" value="Kinetochor_Ybp2"/>
    <property type="match status" value="1"/>
</dbReference>
<comment type="caution">
    <text evidence="1">The sequence shown here is derived from an EMBL/GenBank/DDBJ whole genome shotgun (WGS) entry which is preliminary data.</text>
</comment>
<name>A0A507CCN8_9FUNG</name>
<sequence>MTENETQAFVSKVDSLLGDPQHLDQDTLVQYLKLIHDELWQSDQPTDMLTNAGSEICHIILPLTLPSKSHSEHVAQEANSILDLLVAYASPRELCIFIESMLQTLEWESAMDEGFEAVGSVVDRFGHNMQVYLRVFERLQPKKPSAFLDFDGFTRMLKSLPVIWKHAMVEEESQRVSSSSYFTLFKNLLHISVSFSSSVRTSLANWDKASTP</sequence>
<protein>
    <submittedName>
        <fullName evidence="1">Uncharacterized protein</fullName>
    </submittedName>
</protein>
<evidence type="ECO:0000313" key="1">
    <source>
        <dbReference type="EMBL" id="TPX35684.1"/>
    </source>
</evidence>
<dbReference type="InterPro" id="IPR013877">
    <property type="entry name" value="YAP-bd/ALF4/Glomulin"/>
</dbReference>
<dbReference type="AlphaFoldDB" id="A0A507CCN8"/>
<evidence type="ECO:0000313" key="2">
    <source>
        <dbReference type="Proteomes" id="UP000319731"/>
    </source>
</evidence>
<keyword evidence="2" id="KW-1185">Reference proteome</keyword>
<proteinExistence type="predicted"/>